<dbReference type="Pfam" id="PF08240">
    <property type="entry name" value="ADH_N"/>
    <property type="match status" value="1"/>
</dbReference>
<dbReference type="GO" id="GO:0016491">
    <property type="term" value="F:oxidoreductase activity"/>
    <property type="evidence" value="ECO:0007669"/>
    <property type="project" value="UniProtKB-KW"/>
</dbReference>
<evidence type="ECO:0000259" key="3">
    <source>
        <dbReference type="Pfam" id="PF08240"/>
    </source>
</evidence>
<evidence type="ECO:0000256" key="1">
    <source>
        <dbReference type="ARBA" id="ARBA00023002"/>
    </source>
</evidence>
<dbReference type="InterPro" id="IPR052100">
    <property type="entry name" value="SV-ATPase_mito-regulator"/>
</dbReference>
<accession>A0A1A6HDY9</accession>
<organism evidence="4 5">
    <name type="scientific">Neotoma lepida</name>
    <name type="common">Desert woodrat</name>
    <dbReference type="NCBI Taxonomy" id="56216"/>
    <lineage>
        <taxon>Eukaryota</taxon>
        <taxon>Metazoa</taxon>
        <taxon>Chordata</taxon>
        <taxon>Craniata</taxon>
        <taxon>Vertebrata</taxon>
        <taxon>Euteleostomi</taxon>
        <taxon>Mammalia</taxon>
        <taxon>Eutheria</taxon>
        <taxon>Euarchontoglires</taxon>
        <taxon>Glires</taxon>
        <taxon>Rodentia</taxon>
        <taxon>Myomorpha</taxon>
        <taxon>Muroidea</taxon>
        <taxon>Cricetidae</taxon>
        <taxon>Neotominae</taxon>
        <taxon>Neotoma</taxon>
    </lineage>
</organism>
<dbReference type="PANTHER" id="PTHR44054">
    <property type="entry name" value="SYNAPTIC VESICLE MEMBRANE PROTEIN VAT-1 HOMOLOG-LIKE"/>
    <property type="match status" value="1"/>
</dbReference>
<name>A0A1A6HDY9_NEOLE</name>
<dbReference type="PANTHER" id="PTHR44054:SF2">
    <property type="entry name" value="SYNAPTIC VESICLE MEMBRANE PROTEIN VAT-1 HOMOLOG-LIKE"/>
    <property type="match status" value="1"/>
</dbReference>
<dbReference type="InterPro" id="IPR013154">
    <property type="entry name" value="ADH-like_N"/>
</dbReference>
<sequence>MAKEGVEKAEETEQMIEKETSKEPAEGGDGSHRLGDAQEMRAVVLAGFGGLNKLRLSRKAMPEPQDGELKIRVKAWFSIHDFLVFLCFARWALREWKTQLFFKEIDRHGLNFLDLMVRQGNIDNPPKTPLVPGFECSGIIEALGDSVKGYEPGIDKNAVSSCAFSEFAKAYMSQT</sequence>
<dbReference type="EMBL" id="LZPO01035287">
    <property type="protein sequence ID" value="OBS75837.1"/>
    <property type="molecule type" value="Genomic_DNA"/>
</dbReference>
<keyword evidence="1" id="KW-0560">Oxidoreductase</keyword>
<dbReference type="SUPFAM" id="SSF50129">
    <property type="entry name" value="GroES-like"/>
    <property type="match status" value="2"/>
</dbReference>
<dbReference type="STRING" id="56216.A0A1A6HDY9"/>
<evidence type="ECO:0000313" key="5">
    <source>
        <dbReference type="Proteomes" id="UP000092124"/>
    </source>
</evidence>
<dbReference type="OrthoDB" id="203908at2759"/>
<dbReference type="AlphaFoldDB" id="A0A1A6HDY9"/>
<reference evidence="4 5" key="1">
    <citation type="submission" date="2016-06" db="EMBL/GenBank/DDBJ databases">
        <title>The Draft Genome Sequence and Annotation of the Desert Woodrat Neotoma lepida.</title>
        <authorList>
            <person name="Campbell M."/>
            <person name="Oakeson K.F."/>
            <person name="Yandell M."/>
            <person name="Halpert J.R."/>
            <person name="Dearing D."/>
        </authorList>
    </citation>
    <scope>NUCLEOTIDE SEQUENCE [LARGE SCALE GENOMIC DNA]</scope>
    <source>
        <strain evidence="4">417</strain>
        <tissue evidence="4">Liver</tissue>
    </source>
</reference>
<protein>
    <recommendedName>
        <fullName evidence="3">Alcohol dehydrogenase-like N-terminal domain-containing protein</fullName>
    </recommendedName>
</protein>
<evidence type="ECO:0000256" key="2">
    <source>
        <dbReference type="SAM" id="MobiDB-lite"/>
    </source>
</evidence>
<feature type="region of interest" description="Disordered" evidence="2">
    <location>
        <begin position="1"/>
        <end position="33"/>
    </location>
</feature>
<keyword evidence="5" id="KW-1185">Reference proteome</keyword>
<gene>
    <name evidence="4" type="ORF">A6R68_17711</name>
</gene>
<comment type="caution">
    <text evidence="4">The sequence shown here is derived from an EMBL/GenBank/DDBJ whole genome shotgun (WGS) entry which is preliminary data.</text>
</comment>
<feature type="domain" description="Alcohol dehydrogenase-like N-terminal" evidence="3">
    <location>
        <begin position="106"/>
        <end position="153"/>
    </location>
</feature>
<dbReference type="InterPro" id="IPR011032">
    <property type="entry name" value="GroES-like_sf"/>
</dbReference>
<evidence type="ECO:0000313" key="4">
    <source>
        <dbReference type="EMBL" id="OBS75837.1"/>
    </source>
</evidence>
<dbReference type="Gene3D" id="3.90.180.10">
    <property type="entry name" value="Medium-chain alcohol dehydrogenases, catalytic domain"/>
    <property type="match status" value="1"/>
</dbReference>
<proteinExistence type="predicted"/>
<feature type="non-terminal residue" evidence="4">
    <location>
        <position position="175"/>
    </location>
</feature>
<dbReference type="Proteomes" id="UP000092124">
    <property type="component" value="Unassembled WGS sequence"/>
</dbReference>